<keyword evidence="2" id="KW-1185">Reference proteome</keyword>
<dbReference type="HOGENOM" id="CLU_3278267_0_0_12"/>
<name>F5YJT1_TREPZ</name>
<proteinExistence type="predicted"/>
<dbReference type="KEGG" id="tpi:TREPR_2055"/>
<dbReference type="EMBL" id="CP001843">
    <property type="protein sequence ID" value="AEF86619.1"/>
    <property type="molecule type" value="Genomic_DNA"/>
</dbReference>
<dbReference type="Proteomes" id="UP000009223">
    <property type="component" value="Chromosome"/>
</dbReference>
<organism evidence="1 2">
    <name type="scientific">Treponema primitia (strain ATCC BAA-887 / DSM 12427 / ZAS-2)</name>
    <dbReference type="NCBI Taxonomy" id="545694"/>
    <lineage>
        <taxon>Bacteria</taxon>
        <taxon>Pseudomonadati</taxon>
        <taxon>Spirochaetota</taxon>
        <taxon>Spirochaetia</taxon>
        <taxon>Spirochaetales</taxon>
        <taxon>Treponemataceae</taxon>
        <taxon>Treponema</taxon>
    </lineage>
</organism>
<evidence type="ECO:0000313" key="1">
    <source>
        <dbReference type="EMBL" id="AEF86619.1"/>
    </source>
</evidence>
<reference evidence="1 2" key="2">
    <citation type="journal article" date="2011" name="ISME J.">
        <title>RNA-seq reveals cooperative metabolic interactions between two termite-gut spirochete species in co-culture.</title>
        <authorList>
            <person name="Rosenthal A.Z."/>
            <person name="Matson E.G."/>
            <person name="Eldar A."/>
            <person name="Leadbetter J.R."/>
        </authorList>
    </citation>
    <scope>NUCLEOTIDE SEQUENCE [LARGE SCALE GENOMIC DNA]</scope>
    <source>
        <strain evidence="2">ATCC BAA-887 / DSM 12427 / ZAS-2</strain>
    </source>
</reference>
<accession>F5YJT1</accession>
<sequence>MVICRGLVFGRPEGAVIGARHGIPVGVAVLYGGSRQSLFGG</sequence>
<gene>
    <name evidence="1" type="ordered locus">TREPR_2055</name>
</gene>
<evidence type="ECO:0000313" key="2">
    <source>
        <dbReference type="Proteomes" id="UP000009223"/>
    </source>
</evidence>
<dbReference type="AlphaFoldDB" id="F5YJT1"/>
<reference evidence="2" key="1">
    <citation type="submission" date="2009-12" db="EMBL/GenBank/DDBJ databases">
        <title>Complete sequence of Treponema primitia strain ZAS-2.</title>
        <authorList>
            <person name="Tetu S.G."/>
            <person name="Matson E."/>
            <person name="Ren Q."/>
            <person name="Seshadri R."/>
            <person name="Elbourne L."/>
            <person name="Hassan K.A."/>
            <person name="Durkin A."/>
            <person name="Radune D."/>
            <person name="Mohamoud Y."/>
            <person name="Shay R."/>
            <person name="Jin S."/>
            <person name="Zhang X."/>
            <person name="Lucey K."/>
            <person name="Ballor N.R."/>
            <person name="Ottesen E."/>
            <person name="Rosenthal R."/>
            <person name="Allen A."/>
            <person name="Leadbetter J.R."/>
            <person name="Paulsen I.T."/>
        </authorList>
    </citation>
    <scope>NUCLEOTIDE SEQUENCE [LARGE SCALE GENOMIC DNA]</scope>
    <source>
        <strain evidence="2">ATCC BAA-887 / DSM 12427 / ZAS-2</strain>
    </source>
</reference>
<protein>
    <submittedName>
        <fullName evidence="1">Uncharacterized protein</fullName>
    </submittedName>
</protein>